<dbReference type="RefSeq" id="WP_035252546.1">
    <property type="nucleotide sequence ID" value="NZ_AQQY01000010.1"/>
</dbReference>
<feature type="transmembrane region" description="Helical" evidence="6">
    <location>
        <begin position="365"/>
        <end position="385"/>
    </location>
</feature>
<organism evidence="8 9">
    <name type="scientific">Actibacterium atlanticum</name>
    <dbReference type="NCBI Taxonomy" id="1461693"/>
    <lineage>
        <taxon>Bacteria</taxon>
        <taxon>Pseudomonadati</taxon>
        <taxon>Pseudomonadota</taxon>
        <taxon>Alphaproteobacteria</taxon>
        <taxon>Rhodobacterales</taxon>
        <taxon>Roseobacteraceae</taxon>
        <taxon>Actibacterium</taxon>
    </lineage>
</organism>
<dbReference type="PANTHER" id="PTHR30287">
    <property type="entry name" value="MEMBRANE COMPONENT OF PREDICTED ABC SUPERFAMILY METABOLITE UPTAKE TRANSPORTER"/>
    <property type="match status" value="1"/>
</dbReference>
<feature type="domain" description="ABC3 transporter permease C-terminal" evidence="7">
    <location>
        <begin position="667"/>
        <end position="785"/>
    </location>
</feature>
<feature type="transmembrane region" description="Helical" evidence="6">
    <location>
        <begin position="391"/>
        <end position="414"/>
    </location>
</feature>
<evidence type="ECO:0000256" key="3">
    <source>
        <dbReference type="ARBA" id="ARBA00022692"/>
    </source>
</evidence>
<proteinExistence type="predicted"/>
<sequence>MYWAGFKALISHWRRHKVQLAGLILGLMLATAFWTGVQAINAQARQSYAQAASLMGQDQLAQIVAIDGQNFPQEEYIALRRAGWQVSPILQGRWRHQDSYVNVMGIDPVTAPPVGPTGLGQMSELVSFITPPGVGMAASQTVARLAGVPGLPALQVSPDVVGGLVLTDIGIAQDLLGAEHQITRLIVVTPGTTPLPEGLRMRPAAQDSELTRLTDSFHLNLTAFGFLSFAVGLLIVHSAVGLGFEQRRVLFRTLRALGLPLRALVVLLLSEVAVIALCAGVFGVVLGYGLAAVLLPDVAATLSGLYGAPVSGGLSLSPVWWLGGIAVALLGALAAAGQSLWRLVRLPVLAPAQPRAWARASARSLWWQFGAACVLMVAALGLAVWGQGLSAGFMTLAALLLGAALVLPGFLYAVTGAAQRLSRGVGAQWFWADTRQQLPGMSLALMALTLALAANIGVGTMVGSFRLVFTGWLDQRLASELYISARTKEEAAHLRSWLQGKVDATLPIWGVEVPLDGVQTQIYGMQDHATYRDHWPILKGDADLWDRLAKGDSTLINEQFARRTGLEPGQTVTLPKGHQLRIVAVYSDYGNPQQQMIIANDLLTDLYPQVSRLRYALRVPPDRVAALADALINEFGLPPAHVSQQDQIKAYSTEVFERTFSVTAALNVLTLGVAAMAILLSLLTLSIIRLPQLAPVWAVGLTRQQLAVLELLRALALAGFSTVLALPVGLLLGWVLLAVVNVAAFGWQLPMTVFPTDWVRLGGLALLAAAVAAAWPAWRLASMSPARLVGVFAHER</sequence>
<dbReference type="InterPro" id="IPR003838">
    <property type="entry name" value="ABC3_permease_C"/>
</dbReference>
<keyword evidence="5 6" id="KW-0472">Membrane</keyword>
<feature type="transmembrane region" description="Helical" evidence="6">
    <location>
        <begin position="711"/>
        <end position="738"/>
    </location>
</feature>
<dbReference type="Proteomes" id="UP000024836">
    <property type="component" value="Unassembled WGS sequence"/>
</dbReference>
<feature type="transmembrane region" description="Helical" evidence="6">
    <location>
        <begin position="264"/>
        <end position="295"/>
    </location>
</feature>
<feature type="transmembrane region" description="Helical" evidence="6">
    <location>
        <begin position="221"/>
        <end position="244"/>
    </location>
</feature>
<evidence type="ECO:0000256" key="2">
    <source>
        <dbReference type="ARBA" id="ARBA00022475"/>
    </source>
</evidence>
<keyword evidence="2" id="KW-1003">Cell membrane</keyword>
<dbReference type="AlphaFoldDB" id="A0A058ZJ68"/>
<reference evidence="8 9" key="1">
    <citation type="submission" date="2013-04" db="EMBL/GenBank/DDBJ databases">
        <title>Shimia sp. 22II-S11-Z10 Genome Sequencing.</title>
        <authorList>
            <person name="Lai Q."/>
            <person name="Li G."/>
            <person name="Shao Z."/>
        </authorList>
    </citation>
    <scope>NUCLEOTIDE SEQUENCE [LARGE SCALE GENOMIC DNA]</scope>
    <source>
        <strain evidence="9">22II-S11-Z10</strain>
    </source>
</reference>
<evidence type="ECO:0000256" key="5">
    <source>
        <dbReference type="ARBA" id="ARBA00023136"/>
    </source>
</evidence>
<dbReference type="PATRIC" id="fig|1461693.3.peg.2777"/>
<dbReference type="GO" id="GO:0005886">
    <property type="term" value="C:plasma membrane"/>
    <property type="evidence" value="ECO:0007669"/>
    <property type="project" value="UniProtKB-SubCell"/>
</dbReference>
<keyword evidence="9" id="KW-1185">Reference proteome</keyword>
<evidence type="ECO:0000313" key="9">
    <source>
        <dbReference type="Proteomes" id="UP000024836"/>
    </source>
</evidence>
<feature type="transmembrane region" description="Helical" evidence="6">
    <location>
        <begin position="668"/>
        <end position="690"/>
    </location>
</feature>
<feature type="transmembrane region" description="Helical" evidence="6">
    <location>
        <begin position="758"/>
        <end position="778"/>
    </location>
</feature>
<evidence type="ECO:0000313" key="8">
    <source>
        <dbReference type="EMBL" id="KCV81240.1"/>
    </source>
</evidence>
<dbReference type="InterPro" id="IPR038766">
    <property type="entry name" value="Membrane_comp_ABC_pdt"/>
</dbReference>
<keyword evidence="3 6" id="KW-0812">Transmembrane</keyword>
<dbReference type="OrthoDB" id="343744at2"/>
<evidence type="ECO:0000256" key="1">
    <source>
        <dbReference type="ARBA" id="ARBA00004651"/>
    </source>
</evidence>
<comment type="subcellular location">
    <subcellularLocation>
        <location evidence="1">Cell membrane</location>
        <topology evidence="1">Multi-pass membrane protein</topology>
    </subcellularLocation>
</comment>
<dbReference type="Pfam" id="PF02687">
    <property type="entry name" value="FtsX"/>
    <property type="match status" value="2"/>
</dbReference>
<dbReference type="PANTHER" id="PTHR30287:SF2">
    <property type="entry name" value="BLL1001 PROTEIN"/>
    <property type="match status" value="1"/>
</dbReference>
<gene>
    <name evidence="8" type="ORF">ATO10_13704</name>
</gene>
<dbReference type="EMBL" id="AQQY01000010">
    <property type="protein sequence ID" value="KCV81240.1"/>
    <property type="molecule type" value="Genomic_DNA"/>
</dbReference>
<evidence type="ECO:0000256" key="6">
    <source>
        <dbReference type="SAM" id="Phobius"/>
    </source>
</evidence>
<feature type="transmembrane region" description="Helical" evidence="6">
    <location>
        <begin position="319"/>
        <end position="344"/>
    </location>
</feature>
<comment type="caution">
    <text evidence="8">The sequence shown here is derived from an EMBL/GenBank/DDBJ whole genome shotgun (WGS) entry which is preliminary data.</text>
</comment>
<evidence type="ECO:0000259" key="7">
    <source>
        <dbReference type="Pfam" id="PF02687"/>
    </source>
</evidence>
<name>A0A058ZJ68_9RHOB</name>
<dbReference type="STRING" id="1461693.ATO10_13704"/>
<keyword evidence="4 6" id="KW-1133">Transmembrane helix</keyword>
<evidence type="ECO:0000256" key="4">
    <source>
        <dbReference type="ARBA" id="ARBA00022989"/>
    </source>
</evidence>
<feature type="domain" description="ABC3 transporter permease C-terminal" evidence="7">
    <location>
        <begin position="223"/>
        <end position="347"/>
    </location>
</feature>
<dbReference type="eggNOG" id="COG0577">
    <property type="taxonomic scope" value="Bacteria"/>
</dbReference>
<feature type="transmembrane region" description="Helical" evidence="6">
    <location>
        <begin position="443"/>
        <end position="469"/>
    </location>
</feature>
<protein>
    <submittedName>
        <fullName evidence="8">FtsX family attachment transporter-like protein</fullName>
    </submittedName>
</protein>
<accession>A0A058ZJ68</accession>